<reference evidence="3" key="1">
    <citation type="submission" date="2023-10" db="EMBL/GenBank/DDBJ databases">
        <title>Genome assembly of Pristionchus species.</title>
        <authorList>
            <person name="Yoshida K."/>
            <person name="Sommer R.J."/>
        </authorList>
    </citation>
    <scope>NUCLEOTIDE SEQUENCE</scope>
    <source>
        <strain evidence="3">RS5133</strain>
    </source>
</reference>
<feature type="compositionally biased region" description="Low complexity" evidence="1">
    <location>
        <begin position="526"/>
        <end position="538"/>
    </location>
</feature>
<dbReference type="AlphaFoldDB" id="A0AAV5VHU6"/>
<organism evidence="3 4">
    <name type="scientific">Pristionchus fissidentatus</name>
    <dbReference type="NCBI Taxonomy" id="1538716"/>
    <lineage>
        <taxon>Eukaryota</taxon>
        <taxon>Metazoa</taxon>
        <taxon>Ecdysozoa</taxon>
        <taxon>Nematoda</taxon>
        <taxon>Chromadorea</taxon>
        <taxon>Rhabditida</taxon>
        <taxon>Rhabditina</taxon>
        <taxon>Diplogasteromorpha</taxon>
        <taxon>Diplogasteroidea</taxon>
        <taxon>Neodiplogasteridae</taxon>
        <taxon>Pristionchus</taxon>
    </lineage>
</organism>
<protein>
    <recommendedName>
        <fullName evidence="2">BEACH domain-containing protein</fullName>
    </recommendedName>
</protein>
<name>A0AAV5VHU6_9BILA</name>
<accession>A0AAV5VHU6</accession>
<sequence>RFGASHAHLDTVSDEASLVLRPPHVFPHLISISLVIVYKDWAITVADVPSPIHPLTTVLRYSHYNIDRHSQETNWLLAGVVECFQQLAARACFPLYSTELFKVDDCLWVWADPLDALLATKKRLPTAPEKDRAARLEDAQEAWRQRSLSNLDYLLLLNELAGRRRGDTFNHPVVPWVVDFTSESGGWRPLNRTKFRLNKGDDQLMEMFKREPAHHVPEQLSDIGYMVLRARVESRERLCAHVRSKWEPREYPSSVRRLYEWTPEECIPELYEDPSMIVSRHADMPDLDVPSFAGDGTPEGFVAWHRAKLESDDVSAHLHEWIDLAFGFQLSGDAAVRALNVPLSAVRRRSIRAVAAAAPAADWFMLHGFVQLFTQPHPKRLPKEGEKSNKKNLLGLNPLYEGILRGEGITIQLEKLVKDGSINDDDDSMVAMYKRMLAKHRQRSATRDRCIQSLIVTIIEICLPSHCAGLHPARVHYDWRLEGTRGLLRDHAGSLPRQLRGALGRLLRASSFEDADEAPEERDAAASRAATPPGASASKADTVA</sequence>
<evidence type="ECO:0000256" key="1">
    <source>
        <dbReference type="SAM" id="MobiDB-lite"/>
    </source>
</evidence>
<dbReference type="SMART" id="SM01026">
    <property type="entry name" value="Beach"/>
    <property type="match status" value="1"/>
</dbReference>
<dbReference type="Pfam" id="PF02138">
    <property type="entry name" value="Beach"/>
    <property type="match status" value="1"/>
</dbReference>
<dbReference type="InterPro" id="IPR000409">
    <property type="entry name" value="BEACH_dom"/>
</dbReference>
<feature type="non-terminal residue" evidence="3">
    <location>
        <position position="544"/>
    </location>
</feature>
<dbReference type="Gene3D" id="1.10.1540.10">
    <property type="entry name" value="BEACH domain"/>
    <property type="match status" value="1"/>
</dbReference>
<dbReference type="InterPro" id="IPR036372">
    <property type="entry name" value="BEACH_dom_sf"/>
</dbReference>
<dbReference type="Proteomes" id="UP001432322">
    <property type="component" value="Unassembled WGS sequence"/>
</dbReference>
<evidence type="ECO:0000313" key="4">
    <source>
        <dbReference type="Proteomes" id="UP001432322"/>
    </source>
</evidence>
<keyword evidence="4" id="KW-1185">Reference proteome</keyword>
<proteinExistence type="predicted"/>
<comment type="caution">
    <text evidence="3">The sequence shown here is derived from an EMBL/GenBank/DDBJ whole genome shotgun (WGS) entry which is preliminary data.</text>
</comment>
<gene>
    <name evidence="3" type="ORF">PFISCL1PPCAC_9130</name>
</gene>
<feature type="domain" description="BEACH" evidence="2">
    <location>
        <begin position="140"/>
        <end position="380"/>
    </location>
</feature>
<evidence type="ECO:0000313" key="3">
    <source>
        <dbReference type="EMBL" id="GMT17833.1"/>
    </source>
</evidence>
<dbReference type="SUPFAM" id="SSF81837">
    <property type="entry name" value="BEACH domain"/>
    <property type="match status" value="1"/>
</dbReference>
<dbReference type="PANTHER" id="PTHR46866:SF1">
    <property type="entry name" value="GH12955P"/>
    <property type="match status" value="1"/>
</dbReference>
<feature type="non-terminal residue" evidence="3">
    <location>
        <position position="1"/>
    </location>
</feature>
<feature type="region of interest" description="Disordered" evidence="1">
    <location>
        <begin position="512"/>
        <end position="544"/>
    </location>
</feature>
<dbReference type="EMBL" id="BTSY01000003">
    <property type="protein sequence ID" value="GMT17833.1"/>
    <property type="molecule type" value="Genomic_DNA"/>
</dbReference>
<evidence type="ECO:0000259" key="2">
    <source>
        <dbReference type="SMART" id="SM01026"/>
    </source>
</evidence>
<dbReference type="PANTHER" id="PTHR46866">
    <property type="entry name" value="GH12955P"/>
    <property type="match status" value="1"/>
</dbReference>